<proteinExistence type="predicted"/>
<evidence type="ECO:0000256" key="1">
    <source>
        <dbReference type="SAM" id="MobiDB-lite"/>
    </source>
</evidence>
<dbReference type="EMBL" id="KN832878">
    <property type="protein sequence ID" value="KIM99879.1"/>
    <property type="molecule type" value="Genomic_DNA"/>
</dbReference>
<dbReference type="HOGENOM" id="CLU_2813074_0_0_1"/>
<sequence length="67" mass="7979">MTPFQDPNHTRMTPQLNPSNIFQYRCLQKEEKKSADRADRKPADERKGGIGYRCKMKRVKNLSLRWI</sequence>
<evidence type="ECO:0000313" key="3">
    <source>
        <dbReference type="Proteomes" id="UP000054321"/>
    </source>
</evidence>
<dbReference type="AlphaFoldDB" id="A0A0C3H9D8"/>
<dbReference type="InParanoid" id="A0A0C3H9D8"/>
<dbReference type="Proteomes" id="UP000054321">
    <property type="component" value="Unassembled WGS sequence"/>
</dbReference>
<organism evidence="2 3">
    <name type="scientific">Oidiodendron maius (strain Zn)</name>
    <dbReference type="NCBI Taxonomy" id="913774"/>
    <lineage>
        <taxon>Eukaryota</taxon>
        <taxon>Fungi</taxon>
        <taxon>Dikarya</taxon>
        <taxon>Ascomycota</taxon>
        <taxon>Pezizomycotina</taxon>
        <taxon>Leotiomycetes</taxon>
        <taxon>Leotiomycetes incertae sedis</taxon>
        <taxon>Myxotrichaceae</taxon>
        <taxon>Oidiodendron</taxon>
    </lineage>
</organism>
<feature type="region of interest" description="Disordered" evidence="1">
    <location>
        <begin position="30"/>
        <end position="49"/>
    </location>
</feature>
<reference evidence="3" key="2">
    <citation type="submission" date="2015-01" db="EMBL/GenBank/DDBJ databases">
        <title>Evolutionary Origins and Diversification of the Mycorrhizal Mutualists.</title>
        <authorList>
            <consortium name="DOE Joint Genome Institute"/>
            <consortium name="Mycorrhizal Genomics Consortium"/>
            <person name="Kohler A."/>
            <person name="Kuo A."/>
            <person name="Nagy L.G."/>
            <person name="Floudas D."/>
            <person name="Copeland A."/>
            <person name="Barry K.W."/>
            <person name="Cichocki N."/>
            <person name="Veneault-Fourrey C."/>
            <person name="LaButti K."/>
            <person name="Lindquist E.A."/>
            <person name="Lipzen A."/>
            <person name="Lundell T."/>
            <person name="Morin E."/>
            <person name="Murat C."/>
            <person name="Riley R."/>
            <person name="Ohm R."/>
            <person name="Sun H."/>
            <person name="Tunlid A."/>
            <person name="Henrissat B."/>
            <person name="Grigoriev I.V."/>
            <person name="Hibbett D.S."/>
            <person name="Martin F."/>
        </authorList>
    </citation>
    <scope>NUCLEOTIDE SEQUENCE [LARGE SCALE GENOMIC DNA]</scope>
    <source>
        <strain evidence="3">Zn</strain>
    </source>
</reference>
<name>A0A0C3H9D8_OIDMZ</name>
<evidence type="ECO:0000313" key="2">
    <source>
        <dbReference type="EMBL" id="KIM99879.1"/>
    </source>
</evidence>
<accession>A0A0C3H9D8</accession>
<feature type="region of interest" description="Disordered" evidence="1">
    <location>
        <begin position="1"/>
        <end position="20"/>
    </location>
</feature>
<protein>
    <submittedName>
        <fullName evidence="2">Uncharacterized protein</fullName>
    </submittedName>
</protein>
<reference evidence="2 3" key="1">
    <citation type="submission" date="2014-04" db="EMBL/GenBank/DDBJ databases">
        <authorList>
            <consortium name="DOE Joint Genome Institute"/>
            <person name="Kuo A."/>
            <person name="Martino E."/>
            <person name="Perotto S."/>
            <person name="Kohler A."/>
            <person name="Nagy L.G."/>
            <person name="Floudas D."/>
            <person name="Copeland A."/>
            <person name="Barry K.W."/>
            <person name="Cichocki N."/>
            <person name="Veneault-Fourrey C."/>
            <person name="LaButti K."/>
            <person name="Lindquist E.A."/>
            <person name="Lipzen A."/>
            <person name="Lundell T."/>
            <person name="Morin E."/>
            <person name="Murat C."/>
            <person name="Sun H."/>
            <person name="Tunlid A."/>
            <person name="Henrissat B."/>
            <person name="Grigoriev I.V."/>
            <person name="Hibbett D.S."/>
            <person name="Martin F."/>
            <person name="Nordberg H.P."/>
            <person name="Cantor M.N."/>
            <person name="Hua S.X."/>
        </authorList>
    </citation>
    <scope>NUCLEOTIDE SEQUENCE [LARGE SCALE GENOMIC DNA]</scope>
    <source>
        <strain evidence="2 3">Zn</strain>
    </source>
</reference>
<keyword evidence="3" id="KW-1185">Reference proteome</keyword>
<feature type="compositionally biased region" description="Basic and acidic residues" evidence="1">
    <location>
        <begin position="30"/>
        <end position="48"/>
    </location>
</feature>
<gene>
    <name evidence="2" type="ORF">OIDMADRAFT_19803</name>
</gene>